<reference evidence="1 2" key="1">
    <citation type="journal article" date="2015" name="J. Virol.">
        <title>Salmon gill poxvirus, the deepest representative of the Chordopoxvirinae.</title>
        <authorList>
            <person name="Gjessing M.C."/>
            <person name="Yutin N."/>
            <person name="Tengs T."/>
            <person name="Senkevich T."/>
            <person name="Koonin E.V."/>
            <person name="Ronning H.P."/>
            <person name="Alarson M."/>
            <person name="Ylving S."/>
            <person name="Lie K.-I."/>
            <person name="Saure B."/>
            <person name="Tran L."/>
            <person name="Moss B."/>
            <person name="Dale O.B."/>
        </authorList>
    </citation>
    <scope>NUCLEOTIDE SEQUENCE [LARGE SCALE GENOMIC DNA]</scope>
    <source>
        <strain evidence="1">2012-04-F277-L3G</strain>
    </source>
</reference>
<protein>
    <submittedName>
        <fullName evidence="1">Uncharacterized protein</fullName>
    </submittedName>
</protein>
<evidence type="ECO:0000313" key="1">
    <source>
        <dbReference type="EMBL" id="AKR04165.1"/>
    </source>
</evidence>
<dbReference type="EMBL" id="KT159937">
    <property type="protein sequence ID" value="AKR04165.1"/>
    <property type="molecule type" value="Genomic_DNA"/>
</dbReference>
<sequence length="124" mass="14697">MDYLRNTLLSCGSTETIELTGGKNFELCKDEVFGNDQESNIKELLDHCWKTYKHQLDITDLVEKNSFQFSGYHPDTVHYVQFWFYDAFLRYMWDIFKSEKEVLGRHPWSKCGKVHPGVLKNSFM</sequence>
<proteinExistence type="predicted"/>
<organism evidence="1 2">
    <name type="scientific">Salmon gill poxvirus</name>
    <dbReference type="NCBI Taxonomy" id="1680908"/>
    <lineage>
        <taxon>Viruses</taxon>
        <taxon>Varidnaviria</taxon>
        <taxon>Bamfordvirae</taxon>
        <taxon>Nucleocytoviricota</taxon>
        <taxon>Pokkesviricetes</taxon>
        <taxon>Chitovirales</taxon>
        <taxon>Poxviridae</taxon>
        <taxon>Chordopoxvirinae</taxon>
        <taxon>Salmonpoxvirus</taxon>
        <taxon>Salmonpoxvirus gillpox</taxon>
        <taxon>Salmon gillpox virus</taxon>
    </lineage>
</organism>
<name>A0A0H4Y0Y7_9POXV</name>
<gene>
    <name evidence="1" type="ORF">SGPV041</name>
</gene>
<dbReference type="RefSeq" id="YP_009162413.1">
    <property type="nucleotide sequence ID" value="NC_027707.1"/>
</dbReference>
<evidence type="ECO:0000313" key="2">
    <source>
        <dbReference type="Proteomes" id="UP000105007"/>
    </source>
</evidence>
<dbReference type="GeneID" id="25392208"/>
<keyword evidence="2" id="KW-1185">Reference proteome</keyword>
<accession>A0A0H4Y0Y7</accession>
<dbReference type="KEGG" id="vg:25392208"/>
<dbReference type="Proteomes" id="UP000105007">
    <property type="component" value="Segment"/>
</dbReference>